<dbReference type="EMBL" id="QURL01000005">
    <property type="protein sequence ID" value="RFC62900.1"/>
    <property type="molecule type" value="Genomic_DNA"/>
</dbReference>
<organism evidence="3 4">
    <name type="scientific">Fulvimarina endophytica</name>
    <dbReference type="NCBI Taxonomy" id="2293836"/>
    <lineage>
        <taxon>Bacteria</taxon>
        <taxon>Pseudomonadati</taxon>
        <taxon>Pseudomonadota</taxon>
        <taxon>Alphaproteobacteria</taxon>
        <taxon>Hyphomicrobiales</taxon>
        <taxon>Aurantimonadaceae</taxon>
        <taxon>Fulvimarina</taxon>
    </lineage>
</organism>
<dbReference type="PANTHER" id="PTHR46623:SF6">
    <property type="entry name" value="ALPHA_BETA-HYDROLASES SUPERFAMILY PROTEIN"/>
    <property type="match status" value="1"/>
</dbReference>
<evidence type="ECO:0000313" key="4">
    <source>
        <dbReference type="Proteomes" id="UP000264310"/>
    </source>
</evidence>
<accession>A0A371X0Y0</accession>
<feature type="chain" id="PRO_5016648715" evidence="1">
    <location>
        <begin position="26"/>
        <end position="254"/>
    </location>
</feature>
<dbReference type="InterPro" id="IPR029058">
    <property type="entry name" value="AB_hydrolase_fold"/>
</dbReference>
<evidence type="ECO:0000313" key="3">
    <source>
        <dbReference type="EMBL" id="RFC62900.1"/>
    </source>
</evidence>
<dbReference type="PANTHER" id="PTHR46623">
    <property type="entry name" value="CARBOXYMETHYLENEBUTENOLIDASE-RELATED"/>
    <property type="match status" value="1"/>
</dbReference>
<evidence type="ECO:0000256" key="1">
    <source>
        <dbReference type="SAM" id="SignalP"/>
    </source>
</evidence>
<evidence type="ECO:0000259" key="2">
    <source>
        <dbReference type="Pfam" id="PF01738"/>
    </source>
</evidence>
<comment type="caution">
    <text evidence="3">The sequence shown here is derived from an EMBL/GenBank/DDBJ whole genome shotgun (WGS) entry which is preliminary data.</text>
</comment>
<sequence length="254" mass="27228">MQMRKRLMAAAGTASLALFPGGAFAGESVDYKVEDSDYQGYYAPASGDGEPAGLVLIIHDWDGLNDYEMERADMLAELGYDAFAVDLYGAGNRPESTEAKKAETNKLYEDREAMRARIVGGLEAARGQSDAGQAVIIGYCFGGAAAMEAARSISAENIAGYAAFHGGLTTPEGQSYRDDTAPILILQGGADDSTPPSEAYELADTLEKQGITYGLHVYSGAPHAFTVFGSDRYQQRADENSWLVFQQFLKDNLG</sequence>
<dbReference type="GO" id="GO:0016787">
    <property type="term" value="F:hydrolase activity"/>
    <property type="evidence" value="ECO:0007669"/>
    <property type="project" value="UniProtKB-KW"/>
</dbReference>
<protein>
    <submittedName>
        <fullName evidence="3">Dienelactone hydrolase family protein</fullName>
    </submittedName>
</protein>
<dbReference type="RefSeq" id="WP_116683716.1">
    <property type="nucleotide sequence ID" value="NZ_QURL01000005.1"/>
</dbReference>
<dbReference type="SUPFAM" id="SSF53474">
    <property type="entry name" value="alpha/beta-Hydrolases"/>
    <property type="match status" value="1"/>
</dbReference>
<dbReference type="InterPro" id="IPR051049">
    <property type="entry name" value="Dienelactone_hydrolase-like"/>
</dbReference>
<keyword evidence="1" id="KW-0732">Signal</keyword>
<dbReference type="OrthoDB" id="9787933at2"/>
<dbReference type="Proteomes" id="UP000264310">
    <property type="component" value="Unassembled WGS sequence"/>
</dbReference>
<feature type="domain" description="Dienelactone hydrolase" evidence="2">
    <location>
        <begin position="51"/>
        <end position="251"/>
    </location>
</feature>
<keyword evidence="4" id="KW-1185">Reference proteome</keyword>
<dbReference type="InterPro" id="IPR002925">
    <property type="entry name" value="Dienelactn_hydro"/>
</dbReference>
<reference evidence="3 4" key="1">
    <citation type="submission" date="2018-08" db="EMBL/GenBank/DDBJ databases">
        <title>Fulvimarina sp. 85, whole genome shotgun sequence.</title>
        <authorList>
            <person name="Tuo L."/>
        </authorList>
    </citation>
    <scope>NUCLEOTIDE SEQUENCE [LARGE SCALE GENOMIC DNA]</scope>
    <source>
        <strain evidence="3 4">85</strain>
    </source>
</reference>
<dbReference type="Pfam" id="PF01738">
    <property type="entry name" value="DLH"/>
    <property type="match status" value="1"/>
</dbReference>
<name>A0A371X0Y0_9HYPH</name>
<dbReference type="Gene3D" id="3.40.50.1820">
    <property type="entry name" value="alpha/beta hydrolase"/>
    <property type="match status" value="1"/>
</dbReference>
<gene>
    <name evidence="3" type="ORF">DYI37_13165</name>
</gene>
<feature type="signal peptide" evidence="1">
    <location>
        <begin position="1"/>
        <end position="25"/>
    </location>
</feature>
<dbReference type="AlphaFoldDB" id="A0A371X0Y0"/>
<proteinExistence type="predicted"/>
<keyword evidence="3" id="KW-0378">Hydrolase</keyword>